<dbReference type="AlphaFoldDB" id="A0A9P4J356"/>
<keyword evidence="10 14" id="KW-0234">DNA repair</keyword>
<dbReference type="PROSITE" id="PS50172">
    <property type="entry name" value="BRCT"/>
    <property type="match status" value="1"/>
</dbReference>
<feature type="compositionally biased region" description="Acidic residues" evidence="15">
    <location>
        <begin position="21"/>
        <end position="32"/>
    </location>
</feature>
<evidence type="ECO:0000313" key="17">
    <source>
        <dbReference type="EMBL" id="KAF2154598.1"/>
    </source>
</evidence>
<dbReference type="Pfam" id="PF10391">
    <property type="entry name" value="DNA_pol_lambd_f"/>
    <property type="match status" value="1"/>
</dbReference>
<dbReference type="FunFam" id="1.10.150.110:FF:000005">
    <property type="entry name" value="DNA polymerase POL4"/>
    <property type="match status" value="1"/>
</dbReference>
<dbReference type="Gene3D" id="1.10.150.110">
    <property type="entry name" value="DNA polymerase beta, N-terminal domain-like"/>
    <property type="match status" value="1"/>
</dbReference>
<evidence type="ECO:0000256" key="5">
    <source>
        <dbReference type="ARBA" id="ARBA00022695"/>
    </source>
</evidence>
<feature type="active site" description="Nucleophile; Schiff-base intermediate with DNA; for 5'-dRP lyase activity" evidence="13">
    <location>
        <position position="401"/>
    </location>
</feature>
<accession>A0A9P4J356</accession>
<dbReference type="GO" id="GO:0003887">
    <property type="term" value="F:DNA-directed DNA polymerase activity"/>
    <property type="evidence" value="ECO:0007669"/>
    <property type="project" value="UniProtKB-UniRule"/>
</dbReference>
<dbReference type="EMBL" id="ML996083">
    <property type="protein sequence ID" value="KAF2154598.1"/>
    <property type="molecule type" value="Genomic_DNA"/>
</dbReference>
<dbReference type="InterPro" id="IPR036420">
    <property type="entry name" value="BRCT_dom_sf"/>
</dbReference>
<dbReference type="Pfam" id="PF14792">
    <property type="entry name" value="DNA_pol_B_palm"/>
    <property type="match status" value="1"/>
</dbReference>
<evidence type="ECO:0000256" key="3">
    <source>
        <dbReference type="ARBA" id="ARBA00022634"/>
    </source>
</evidence>
<evidence type="ECO:0000256" key="12">
    <source>
        <dbReference type="ARBA" id="ARBA00049244"/>
    </source>
</evidence>
<organism evidence="17 18">
    <name type="scientific">Myriangium duriaei CBS 260.36</name>
    <dbReference type="NCBI Taxonomy" id="1168546"/>
    <lineage>
        <taxon>Eukaryota</taxon>
        <taxon>Fungi</taxon>
        <taxon>Dikarya</taxon>
        <taxon>Ascomycota</taxon>
        <taxon>Pezizomycotina</taxon>
        <taxon>Dothideomycetes</taxon>
        <taxon>Dothideomycetidae</taxon>
        <taxon>Myriangiales</taxon>
        <taxon>Myriangiaceae</taxon>
        <taxon>Myriangium</taxon>
    </lineage>
</organism>
<comment type="similarity">
    <text evidence="2 14">Belongs to the DNA polymerase type-X family.</text>
</comment>
<dbReference type="FunFam" id="3.30.210.10:FF:000001">
    <property type="entry name" value="DNA polymerase lambda"/>
    <property type="match status" value="1"/>
</dbReference>
<dbReference type="InterPro" id="IPR018944">
    <property type="entry name" value="DNA_pol_lambd_fingers_domain"/>
</dbReference>
<dbReference type="Gene3D" id="3.40.50.10190">
    <property type="entry name" value="BRCT domain"/>
    <property type="match status" value="1"/>
</dbReference>
<dbReference type="PANTHER" id="PTHR11276">
    <property type="entry name" value="DNA POLYMERASE TYPE-X FAMILY MEMBER"/>
    <property type="match status" value="1"/>
</dbReference>
<reference evidence="17" key="1">
    <citation type="journal article" date="2020" name="Stud. Mycol.">
        <title>101 Dothideomycetes genomes: a test case for predicting lifestyles and emergence of pathogens.</title>
        <authorList>
            <person name="Haridas S."/>
            <person name="Albert R."/>
            <person name="Binder M."/>
            <person name="Bloem J."/>
            <person name="Labutti K."/>
            <person name="Salamov A."/>
            <person name="Andreopoulos B."/>
            <person name="Baker S."/>
            <person name="Barry K."/>
            <person name="Bills G."/>
            <person name="Bluhm B."/>
            <person name="Cannon C."/>
            <person name="Castanera R."/>
            <person name="Culley D."/>
            <person name="Daum C."/>
            <person name="Ezra D."/>
            <person name="Gonzalez J."/>
            <person name="Henrissat B."/>
            <person name="Kuo A."/>
            <person name="Liang C."/>
            <person name="Lipzen A."/>
            <person name="Lutzoni F."/>
            <person name="Magnuson J."/>
            <person name="Mondo S."/>
            <person name="Nolan M."/>
            <person name="Ohm R."/>
            <person name="Pangilinan J."/>
            <person name="Park H.-J."/>
            <person name="Ramirez L."/>
            <person name="Alfaro M."/>
            <person name="Sun H."/>
            <person name="Tritt A."/>
            <person name="Yoshinaga Y."/>
            <person name="Zwiers L.-H."/>
            <person name="Turgeon B."/>
            <person name="Goodwin S."/>
            <person name="Spatafora J."/>
            <person name="Crous P."/>
            <person name="Grigoriev I."/>
        </authorList>
    </citation>
    <scope>NUCLEOTIDE SEQUENCE</scope>
    <source>
        <strain evidence="17">CBS 260.36</strain>
    </source>
</reference>
<evidence type="ECO:0000256" key="4">
    <source>
        <dbReference type="ARBA" id="ARBA00022679"/>
    </source>
</evidence>
<dbReference type="SUPFAM" id="SSF47802">
    <property type="entry name" value="DNA polymerase beta, N-terminal domain-like"/>
    <property type="match status" value="1"/>
</dbReference>
<name>A0A9P4J356_9PEZI</name>
<keyword evidence="9" id="KW-0238">DNA-binding</keyword>
<dbReference type="SUPFAM" id="SSF81585">
    <property type="entry name" value="PsbU/PolX domain-like"/>
    <property type="match status" value="1"/>
</dbReference>
<dbReference type="Pfam" id="PF00533">
    <property type="entry name" value="BRCT"/>
    <property type="match status" value="1"/>
</dbReference>
<keyword evidence="3" id="KW-0237">DNA synthesis</keyword>
<evidence type="ECO:0000256" key="7">
    <source>
        <dbReference type="ARBA" id="ARBA00022763"/>
    </source>
</evidence>
<comment type="function">
    <text evidence="14">DNA polymerase that functions in several pathways of DNA repair. Involved in base excision repair (BER) responsible for repair of lesions that give rise to abasic (AP) sites in DNA. Also contributes to DNA double-strand break repair by non-homologous end joining and homologous recombination. Has both template-dependent and template-independent (terminal transferase) DNA polymerase activities. Has also a 5'-deoxyribose-5-phosphate lyase (dRP lyase) activity.</text>
</comment>
<keyword evidence="7 14" id="KW-0227">DNA damage</keyword>
<keyword evidence="6" id="KW-0235">DNA replication</keyword>
<dbReference type="InterPro" id="IPR022312">
    <property type="entry name" value="DNA_pol_X"/>
</dbReference>
<keyword evidence="11" id="KW-0456">Lyase</keyword>
<dbReference type="GO" id="GO:0003677">
    <property type="term" value="F:DNA binding"/>
    <property type="evidence" value="ECO:0007669"/>
    <property type="project" value="UniProtKB-UniRule"/>
</dbReference>
<dbReference type="EC" id="2.7.7.7" evidence="14"/>
<protein>
    <recommendedName>
        <fullName evidence="14">DNA polymerase</fullName>
        <ecNumber evidence="14">2.7.7.7</ecNumber>
    </recommendedName>
</protein>
<keyword evidence="18" id="KW-1185">Reference proteome</keyword>
<keyword evidence="14" id="KW-0539">Nucleus</keyword>
<evidence type="ECO:0000256" key="15">
    <source>
        <dbReference type="SAM" id="MobiDB-lite"/>
    </source>
</evidence>
<dbReference type="PRINTS" id="PR00870">
    <property type="entry name" value="DNAPOLXBETA"/>
</dbReference>
<dbReference type="Proteomes" id="UP000799439">
    <property type="component" value="Unassembled WGS sequence"/>
</dbReference>
<sequence length="666" mass="74863">MTPNLVLAKKVAQYEALYALDDPDDDQPDEGLQESMNMMKRKRDDGSKIRDSTPSSTATSKASRKAPKLDRTTSAPPSTTSPAKASKARKLTRAATLHAGSLGGKAVGMPASGRTGKAKLFDGLHFYFFRNTKLGSRKLRIQKAEEYGARWESEFTEAVTHVIVDQDLNYDDLKRFLKIDTVPEHIHVVHEKYPAECIEMNGVMDPTQRQYRIKGFVPKPQAVLSVPDPQSLELKPAKRGVQTHGPQTPPDPIVATAMLKAASIMSSPVPAASAASSDWELPEQPDELDLAIEEMHNRQGMFIDDSDPDILPTVKVPKWQYNFQCMKANMGKNNDNPNDETIAVLQKLGDYHATLKGIDQHHFRAMSYRKAISVLRKQKDKIRTKEEAMKLPCIGESIGAKIEEIVRTGTLQRLQSENADPDDKLFQLFTNIHDVGWATANKFVREGYKTLDDLSNNPELTRAQRIGIDRYDDFNTRIPRAEVKQHSDIVARALKKLDPNIQVHTMGSYRRGAENCGDIDLIITHPTWRLSHLRTVVLDTLVPQLFEEGFLKTALAATSRDDGSKWQGASCLSSSMIWRRIDLLLVPAEELGAAFIYFTGNDLFNRSIRFLARKKGMSLNQRGLFVDVMRSGPEKIAHGKLLEGRDERRIFAILGVPWREPWERIC</sequence>
<dbReference type="InterPro" id="IPR037160">
    <property type="entry name" value="DNA_Pol_thumb_sf"/>
</dbReference>
<proteinExistence type="inferred from homology"/>
<comment type="subcellular location">
    <subcellularLocation>
        <location evidence="14">Nucleus</location>
    </subcellularLocation>
</comment>
<dbReference type="Pfam" id="PF14791">
    <property type="entry name" value="DNA_pol_B_thumb"/>
    <property type="match status" value="1"/>
</dbReference>
<evidence type="ECO:0000259" key="16">
    <source>
        <dbReference type="PROSITE" id="PS50172"/>
    </source>
</evidence>
<keyword evidence="5 14" id="KW-0548">Nucleotidyltransferase</keyword>
<evidence type="ECO:0000256" key="6">
    <source>
        <dbReference type="ARBA" id="ARBA00022705"/>
    </source>
</evidence>
<dbReference type="GO" id="GO:0006260">
    <property type="term" value="P:DNA replication"/>
    <property type="evidence" value="ECO:0007669"/>
    <property type="project" value="UniProtKB-KW"/>
</dbReference>
<dbReference type="PANTHER" id="PTHR11276:SF28">
    <property type="entry name" value="DNA POLYMERASE LAMBDA"/>
    <property type="match status" value="1"/>
</dbReference>
<comment type="cofactor">
    <cofactor evidence="1">
        <name>Mn(2+)</name>
        <dbReference type="ChEBI" id="CHEBI:29035"/>
    </cofactor>
</comment>
<evidence type="ECO:0000256" key="11">
    <source>
        <dbReference type="ARBA" id="ARBA00023239"/>
    </source>
</evidence>
<dbReference type="CDD" id="cd00141">
    <property type="entry name" value="NT_POLXc"/>
    <property type="match status" value="1"/>
</dbReference>
<evidence type="ECO:0000256" key="9">
    <source>
        <dbReference type="ARBA" id="ARBA00023125"/>
    </source>
</evidence>
<dbReference type="InterPro" id="IPR010996">
    <property type="entry name" value="HHH_MUS81"/>
</dbReference>
<feature type="region of interest" description="Disordered" evidence="15">
    <location>
        <begin position="19"/>
        <end position="92"/>
    </location>
</feature>
<feature type="compositionally biased region" description="Low complexity" evidence="15">
    <location>
        <begin position="72"/>
        <end position="85"/>
    </location>
</feature>
<dbReference type="InterPro" id="IPR001357">
    <property type="entry name" value="BRCT_dom"/>
</dbReference>
<feature type="compositionally biased region" description="Basic and acidic residues" evidence="15">
    <location>
        <begin position="42"/>
        <end position="51"/>
    </location>
</feature>
<dbReference type="SUPFAM" id="SSF81301">
    <property type="entry name" value="Nucleotidyltransferase"/>
    <property type="match status" value="1"/>
</dbReference>
<dbReference type="Gene3D" id="3.30.210.10">
    <property type="entry name" value="DNA polymerase, thumb domain"/>
    <property type="match status" value="1"/>
</dbReference>
<dbReference type="GO" id="GO:0005634">
    <property type="term" value="C:nucleus"/>
    <property type="evidence" value="ECO:0007669"/>
    <property type="project" value="UniProtKB-SubCell"/>
</dbReference>
<dbReference type="PROSITE" id="PS00522">
    <property type="entry name" value="DNA_POLYMERASE_X"/>
    <property type="match status" value="1"/>
</dbReference>
<evidence type="ECO:0000256" key="8">
    <source>
        <dbReference type="ARBA" id="ARBA00022932"/>
    </source>
</evidence>
<dbReference type="InterPro" id="IPR028207">
    <property type="entry name" value="DNA_pol_B_palm_palm"/>
</dbReference>
<evidence type="ECO:0000256" key="10">
    <source>
        <dbReference type="ARBA" id="ARBA00023204"/>
    </source>
</evidence>
<evidence type="ECO:0000256" key="13">
    <source>
        <dbReference type="PIRSR" id="PIRSR622312-50"/>
    </source>
</evidence>
<dbReference type="InterPro" id="IPR002008">
    <property type="entry name" value="DNA_pol_X_beta-like"/>
</dbReference>
<dbReference type="GO" id="GO:0006303">
    <property type="term" value="P:double-strand break repair via nonhomologous end joining"/>
    <property type="evidence" value="ECO:0007669"/>
    <property type="project" value="TreeGrafter"/>
</dbReference>
<dbReference type="InterPro" id="IPR002054">
    <property type="entry name" value="DNA-dir_DNA_pol_X"/>
</dbReference>
<feature type="domain" description="BRCT" evidence="16">
    <location>
        <begin position="116"/>
        <end position="211"/>
    </location>
</feature>
<gene>
    <name evidence="17" type="ORF">K461DRAFT_291524</name>
</gene>
<dbReference type="OrthoDB" id="205514at2759"/>
<dbReference type="InterPro" id="IPR029398">
    <property type="entry name" value="PolB_thumb"/>
</dbReference>
<dbReference type="Gene3D" id="1.10.150.20">
    <property type="entry name" value="5' to 3' exonuclease, C-terminal subdomain"/>
    <property type="match status" value="1"/>
</dbReference>
<dbReference type="Pfam" id="PF14716">
    <property type="entry name" value="HHH_8"/>
    <property type="match status" value="1"/>
</dbReference>
<dbReference type="GO" id="GO:0016829">
    <property type="term" value="F:lyase activity"/>
    <property type="evidence" value="ECO:0007669"/>
    <property type="project" value="UniProtKB-KW"/>
</dbReference>
<dbReference type="Gene3D" id="3.30.460.10">
    <property type="entry name" value="Beta Polymerase, domain 2"/>
    <property type="match status" value="1"/>
</dbReference>
<keyword evidence="4 14" id="KW-0808">Transferase</keyword>
<feature type="compositionally biased region" description="Low complexity" evidence="15">
    <location>
        <begin position="52"/>
        <end position="61"/>
    </location>
</feature>
<evidence type="ECO:0000313" key="18">
    <source>
        <dbReference type="Proteomes" id="UP000799439"/>
    </source>
</evidence>
<dbReference type="PRINTS" id="PR00869">
    <property type="entry name" value="DNAPOLX"/>
</dbReference>
<keyword evidence="8 14" id="KW-0239">DNA-directed DNA polymerase</keyword>
<evidence type="ECO:0000256" key="14">
    <source>
        <dbReference type="RuleBase" id="RU366014"/>
    </source>
</evidence>
<dbReference type="SUPFAM" id="SSF52113">
    <property type="entry name" value="BRCT domain"/>
    <property type="match status" value="1"/>
</dbReference>
<evidence type="ECO:0000256" key="2">
    <source>
        <dbReference type="ARBA" id="ARBA00008323"/>
    </source>
</evidence>
<evidence type="ECO:0000256" key="1">
    <source>
        <dbReference type="ARBA" id="ARBA00001936"/>
    </source>
</evidence>
<dbReference type="GO" id="GO:0046872">
    <property type="term" value="F:metal ion binding"/>
    <property type="evidence" value="ECO:0007669"/>
    <property type="project" value="UniProtKB-UniRule"/>
</dbReference>
<dbReference type="InterPro" id="IPR027421">
    <property type="entry name" value="DNA_pol_lamdba_lyase_dom_sf"/>
</dbReference>
<comment type="catalytic activity">
    <reaction evidence="12 14">
        <text>DNA(n) + a 2'-deoxyribonucleoside 5'-triphosphate = DNA(n+1) + diphosphate</text>
        <dbReference type="Rhea" id="RHEA:22508"/>
        <dbReference type="Rhea" id="RHEA-COMP:17339"/>
        <dbReference type="Rhea" id="RHEA-COMP:17340"/>
        <dbReference type="ChEBI" id="CHEBI:33019"/>
        <dbReference type="ChEBI" id="CHEBI:61560"/>
        <dbReference type="ChEBI" id="CHEBI:173112"/>
        <dbReference type="EC" id="2.7.7.7"/>
    </reaction>
</comment>
<dbReference type="InterPro" id="IPR043519">
    <property type="entry name" value="NT_sf"/>
</dbReference>
<dbReference type="InterPro" id="IPR019843">
    <property type="entry name" value="DNA_pol-X_BS"/>
</dbReference>
<comment type="caution">
    <text evidence="17">The sequence shown here is derived from an EMBL/GenBank/DDBJ whole genome shotgun (WGS) entry which is preliminary data.</text>
</comment>
<dbReference type="SMART" id="SM00483">
    <property type="entry name" value="POLXc"/>
    <property type="match status" value="1"/>
</dbReference>